<dbReference type="PANTHER" id="PTHR32071">
    <property type="entry name" value="TRANSCRIPTIONAL REGULATORY PROTEIN"/>
    <property type="match status" value="1"/>
</dbReference>
<protein>
    <submittedName>
        <fullName evidence="8">PAS modulated sigma54 specific transcriptional regulator, Fis family</fullName>
    </submittedName>
</protein>
<organism evidence="8 9">
    <name type="scientific">Desulfomicrobium baculatum (strain DSM 4028 / VKM B-1378 / X)</name>
    <name type="common">Desulfovibrio baculatus</name>
    <dbReference type="NCBI Taxonomy" id="525897"/>
    <lineage>
        <taxon>Bacteria</taxon>
        <taxon>Pseudomonadati</taxon>
        <taxon>Thermodesulfobacteriota</taxon>
        <taxon>Desulfovibrionia</taxon>
        <taxon>Desulfovibrionales</taxon>
        <taxon>Desulfomicrobiaceae</taxon>
        <taxon>Desulfomicrobium</taxon>
    </lineage>
</organism>
<dbReference type="InterPro" id="IPR000014">
    <property type="entry name" value="PAS"/>
</dbReference>
<dbReference type="EMBL" id="CP001629">
    <property type="protein sequence ID" value="ACU90227.1"/>
    <property type="molecule type" value="Genomic_DNA"/>
</dbReference>
<keyword evidence="1" id="KW-0547">Nucleotide-binding</keyword>
<dbReference type="InterPro" id="IPR002078">
    <property type="entry name" value="Sigma_54_int"/>
</dbReference>
<dbReference type="Pfam" id="PF02954">
    <property type="entry name" value="HTH_8"/>
    <property type="match status" value="1"/>
</dbReference>
<dbReference type="InterPro" id="IPR013767">
    <property type="entry name" value="PAS_fold"/>
</dbReference>
<evidence type="ECO:0000256" key="1">
    <source>
        <dbReference type="ARBA" id="ARBA00022741"/>
    </source>
</evidence>
<evidence type="ECO:0000313" key="8">
    <source>
        <dbReference type="EMBL" id="ACU90227.1"/>
    </source>
</evidence>
<evidence type="ECO:0000256" key="4">
    <source>
        <dbReference type="ARBA" id="ARBA00023163"/>
    </source>
</evidence>
<reference evidence="8 9" key="1">
    <citation type="journal article" date="2009" name="Stand. Genomic Sci.">
        <title>Complete genome sequence of Desulfomicrobium baculatum type strain (X).</title>
        <authorList>
            <person name="Copeland A."/>
            <person name="Spring S."/>
            <person name="Goker M."/>
            <person name="Schneider S."/>
            <person name="Lapidus A."/>
            <person name="Del Rio T.G."/>
            <person name="Tice H."/>
            <person name="Cheng J.F."/>
            <person name="Chen F."/>
            <person name="Nolan M."/>
            <person name="Bruce D."/>
            <person name="Goodwin L."/>
            <person name="Pitluck S."/>
            <person name="Ivanova N."/>
            <person name="Mavrommatis K."/>
            <person name="Ovchinnikova G."/>
            <person name="Pati A."/>
            <person name="Chen A."/>
            <person name="Palaniappan K."/>
            <person name="Land M."/>
            <person name="Hauser L."/>
            <person name="Chang Y.J."/>
            <person name="Jeffries C.C."/>
            <person name="Meincke L."/>
            <person name="Sims D."/>
            <person name="Brettin T."/>
            <person name="Detter J.C."/>
            <person name="Han C."/>
            <person name="Chain P."/>
            <person name="Bristow J."/>
            <person name="Eisen J.A."/>
            <person name="Markowitz V."/>
            <person name="Hugenholtz P."/>
            <person name="Kyrpides N.C."/>
            <person name="Klenk H.P."/>
            <person name="Lucas S."/>
        </authorList>
    </citation>
    <scope>NUCLEOTIDE SEQUENCE [LARGE SCALE GENOMIC DNA]</scope>
    <source>
        <strain evidence="9">DSM 4028 / VKM B-1378 / X</strain>
    </source>
</reference>
<dbReference type="CDD" id="cd00009">
    <property type="entry name" value="AAA"/>
    <property type="match status" value="1"/>
</dbReference>
<dbReference type="SUPFAM" id="SSF55785">
    <property type="entry name" value="PYP-like sensor domain (PAS domain)"/>
    <property type="match status" value="1"/>
</dbReference>
<dbReference type="RefSeq" id="WP_015774318.1">
    <property type="nucleotide sequence ID" value="NC_013173.1"/>
</dbReference>
<proteinExistence type="predicted"/>
<dbReference type="AlphaFoldDB" id="C7LP03"/>
<dbReference type="GO" id="GO:0043565">
    <property type="term" value="F:sequence-specific DNA binding"/>
    <property type="evidence" value="ECO:0007669"/>
    <property type="project" value="InterPro"/>
</dbReference>
<dbReference type="Gene3D" id="1.10.8.60">
    <property type="match status" value="1"/>
</dbReference>
<dbReference type="OrthoDB" id="9763792at2"/>
<dbReference type="STRING" id="525897.Dbac_2143"/>
<sequence length="463" mass="51468">MFSKFFEQFLDSFKDAVCITDHAGIVVYLNNRHSELTGIPRESLLGKSAVEMMEHGLFDVVINPEIVKTKRSHSSIQNAGGRKLILEGTPILDESGEVAFVITFMRDVTTLMDLKRKLAIQKELLDAYQTMNMADQKYAAEYPRVVHSPAMRKIYSQIDNIAETDATVLLIGETGVGKDVVARHIHSVSPRSEKPFIKADCSSIPESLIETMLFGYTSGTFSGGSRHGKIGLIEAAASGTLFLDEIGDLPLTMQSSLLRLLQDREVMRVGATSASKVDVRVLAATNKDLEKEVRLGNFRSDLYYRLKVAVLKLPPLRERRADILPMAHGFLDFFCAKYRREMKISAEADDALLRHSWPGNARELENLIQGLVVTSRKSFIGVEDLPFARGTRGKPCVCPENLADVDLEGRTFKEIMQDLEGSVLRKAIDQFGSVNDAAKKLGINRSTVFRKLKELGETPRDGG</sequence>
<dbReference type="InterPro" id="IPR009057">
    <property type="entry name" value="Homeodomain-like_sf"/>
</dbReference>
<feature type="domain" description="Sigma-54 factor interaction" evidence="5">
    <location>
        <begin position="144"/>
        <end position="373"/>
    </location>
</feature>
<dbReference type="Pfam" id="PF00989">
    <property type="entry name" value="PAS"/>
    <property type="match status" value="1"/>
</dbReference>
<dbReference type="HOGENOM" id="CLU_000445_8_1_7"/>
<dbReference type="eggNOG" id="COG3829">
    <property type="taxonomic scope" value="Bacteria"/>
</dbReference>
<dbReference type="Pfam" id="PF25601">
    <property type="entry name" value="AAA_lid_14"/>
    <property type="match status" value="1"/>
</dbReference>
<dbReference type="NCBIfam" id="TIGR00229">
    <property type="entry name" value="sensory_box"/>
    <property type="match status" value="1"/>
</dbReference>
<evidence type="ECO:0000313" key="9">
    <source>
        <dbReference type="Proteomes" id="UP000002216"/>
    </source>
</evidence>
<dbReference type="GO" id="GO:0006355">
    <property type="term" value="P:regulation of DNA-templated transcription"/>
    <property type="evidence" value="ECO:0007669"/>
    <property type="project" value="InterPro"/>
</dbReference>
<dbReference type="SMART" id="SM00382">
    <property type="entry name" value="AAA"/>
    <property type="match status" value="1"/>
</dbReference>
<evidence type="ECO:0000256" key="2">
    <source>
        <dbReference type="ARBA" id="ARBA00022840"/>
    </source>
</evidence>
<dbReference type="InterPro" id="IPR003593">
    <property type="entry name" value="AAA+_ATPase"/>
</dbReference>
<gene>
    <name evidence="8" type="ordered locus">Dbac_2143</name>
</gene>
<dbReference type="FunFam" id="3.40.50.300:FF:000006">
    <property type="entry name" value="DNA-binding transcriptional regulator NtrC"/>
    <property type="match status" value="1"/>
</dbReference>
<dbReference type="PROSITE" id="PS50112">
    <property type="entry name" value="PAS"/>
    <property type="match status" value="1"/>
</dbReference>
<evidence type="ECO:0000259" key="7">
    <source>
        <dbReference type="PROSITE" id="PS50113"/>
    </source>
</evidence>
<evidence type="ECO:0000259" key="6">
    <source>
        <dbReference type="PROSITE" id="PS50112"/>
    </source>
</evidence>
<dbReference type="SMART" id="SM00091">
    <property type="entry name" value="PAS"/>
    <property type="match status" value="1"/>
</dbReference>
<dbReference type="CDD" id="cd00130">
    <property type="entry name" value="PAS"/>
    <property type="match status" value="1"/>
</dbReference>
<dbReference type="InterPro" id="IPR000700">
    <property type="entry name" value="PAS-assoc_C"/>
</dbReference>
<dbReference type="Gene3D" id="3.40.50.300">
    <property type="entry name" value="P-loop containing nucleotide triphosphate hydrolases"/>
    <property type="match status" value="1"/>
</dbReference>
<accession>C7LP03</accession>
<dbReference type="InterPro" id="IPR058031">
    <property type="entry name" value="AAA_lid_NorR"/>
</dbReference>
<dbReference type="Pfam" id="PF00158">
    <property type="entry name" value="Sigma54_activat"/>
    <property type="match status" value="1"/>
</dbReference>
<dbReference type="InterPro" id="IPR002197">
    <property type="entry name" value="HTH_Fis"/>
</dbReference>
<dbReference type="PROSITE" id="PS50113">
    <property type="entry name" value="PAC"/>
    <property type="match status" value="1"/>
</dbReference>
<dbReference type="InterPro" id="IPR027417">
    <property type="entry name" value="P-loop_NTPase"/>
</dbReference>
<dbReference type="InterPro" id="IPR035965">
    <property type="entry name" value="PAS-like_dom_sf"/>
</dbReference>
<dbReference type="Gene3D" id="3.30.450.20">
    <property type="entry name" value="PAS domain"/>
    <property type="match status" value="1"/>
</dbReference>
<dbReference type="SUPFAM" id="SSF46689">
    <property type="entry name" value="Homeodomain-like"/>
    <property type="match status" value="1"/>
</dbReference>
<dbReference type="InterPro" id="IPR025662">
    <property type="entry name" value="Sigma_54_int_dom_ATP-bd_1"/>
</dbReference>
<dbReference type="PROSITE" id="PS00675">
    <property type="entry name" value="SIGMA54_INTERACT_1"/>
    <property type="match status" value="1"/>
</dbReference>
<keyword evidence="9" id="KW-1185">Reference proteome</keyword>
<dbReference type="SUPFAM" id="SSF52540">
    <property type="entry name" value="P-loop containing nucleoside triphosphate hydrolases"/>
    <property type="match status" value="1"/>
</dbReference>
<name>C7LP03_DESBD</name>
<feature type="domain" description="PAC" evidence="7">
    <location>
        <begin position="70"/>
        <end position="120"/>
    </location>
</feature>
<dbReference type="PROSITE" id="PS50045">
    <property type="entry name" value="SIGMA54_INTERACT_4"/>
    <property type="match status" value="1"/>
</dbReference>
<feature type="domain" description="PAS" evidence="6">
    <location>
        <begin position="2"/>
        <end position="50"/>
    </location>
</feature>
<dbReference type="Gene3D" id="1.10.10.60">
    <property type="entry name" value="Homeodomain-like"/>
    <property type="match status" value="1"/>
</dbReference>
<evidence type="ECO:0000256" key="3">
    <source>
        <dbReference type="ARBA" id="ARBA00023015"/>
    </source>
</evidence>
<keyword evidence="3" id="KW-0805">Transcription regulation</keyword>
<keyword evidence="4" id="KW-0804">Transcription</keyword>
<dbReference type="KEGG" id="dba:Dbac_2143"/>
<dbReference type="Proteomes" id="UP000002216">
    <property type="component" value="Chromosome"/>
</dbReference>
<evidence type="ECO:0000259" key="5">
    <source>
        <dbReference type="PROSITE" id="PS50045"/>
    </source>
</evidence>
<dbReference type="GO" id="GO:0005524">
    <property type="term" value="F:ATP binding"/>
    <property type="evidence" value="ECO:0007669"/>
    <property type="project" value="UniProtKB-KW"/>
</dbReference>
<keyword evidence="2" id="KW-0067">ATP-binding</keyword>